<comment type="caution">
    <text evidence="4">The sequence shown here is derived from an EMBL/GenBank/DDBJ whole genome shotgun (WGS) entry which is preliminary data.</text>
</comment>
<dbReference type="InterPro" id="IPR059018">
    <property type="entry name" value="HEAT_URB1"/>
</dbReference>
<sequence length="1140" mass="128248">MAKRGAEDIQDGAQAYLKRQKISNFVSTPGPATTVQSAKQLYQLLAFDQDTVRARHGIQSFKTFLESCTNPEDDHSHQLSILKEYLASHKPVEEDKTAVFLPELMQTWSFASQSNDESLLSAVPAVLALLLKTLSGLLDFSEHGLRLCRTLLQRNQLDLMVRGLTANKGKDFVISPVLRLLREVSTFDGGVLANQVFRARDHTFRGLARNLNLRFTGDGVEDLRKPSVRTNALRYVLSILKFLPVEAKRELLNQRDIVSALTKDIKDDPPFVVREVLETLKTRVLQDDALPRESKTRIVNATSLGRIALLYGYDQPDDASTVPNKAVDMTAHEFLVLACTTHDIGVLNRQAGFYPRGVDPDDAQDGTIDQDLLDLGLDTVEWMDKFTEEVPVRNTILSDFIQNLRPWSSTQQRELLISIFAAAPELVAGYFFSKKTFSFDPKLTATWIGYSAFLFSSLQLPIPEYFGHQQKYARLPPPPSIVLESILPQPLSQRVLRNCLLQPQNLIKFFAVRILCMAFKKFQKTMEMYQEAETGSSALWAQAASVLKESFCRRCPSIKDVIHAFRNMSNEDLLQREAITSLLVLYFEVVPSIALEAKFDVAEILIQTITNMDTGSLKPRDRALRAVELENLFQFARFSPGMRWFAKTDGLPVSPFMAMLKLCAEAPANVPLVKLNSVLSSIIEEHQILQSQTTISALDSLIIRLRFLEENSNSSAVYAFLDDCISRCAAKPIKYIFAFEEIIPISENEPISKQLPFSLLTLAIAEQWPFMIKSANDTMSQEIAQFVSQYMAACIKLKEDKMAIKWVVQGMLVDTPDKLPARNIIEGFRDLVESIEIPEPKIQPAAGPGESIKSNAPLEIEKSNLTESMLEDSTEISEDHKSLIKWTTKEVDEVVEGGYAASLVMLLSSEHLSVRKEALTSISKFAVKMRDSTFEEKDQIWLLLSEVVETAKKVIDQHPLATVVSAFAANSISVLNDPLHCLYPKINKFLSQGPTWELDKIPLMYKILDESPNLDDAYYSEASWLLTYMLTGLRSSADMAIYRKRRVFEKLFSLWNSTYLAPGLRDKILRILFRATTIAGGSTTLITRFSTMTWLQAQVALGAGTPLKVLMERILDTSDQQRVGRWSKGAKSVKHDTLNF</sequence>
<feature type="domain" description="URB1 C-terminal" evidence="2">
    <location>
        <begin position="901"/>
        <end position="1094"/>
    </location>
</feature>
<evidence type="ECO:0000313" key="5">
    <source>
        <dbReference type="Proteomes" id="UP000566819"/>
    </source>
</evidence>
<dbReference type="InterPro" id="IPR021714">
    <property type="entry name" value="URB1_N"/>
</dbReference>
<evidence type="ECO:0000313" key="4">
    <source>
        <dbReference type="EMBL" id="KAF4630525.1"/>
    </source>
</evidence>
<dbReference type="InterPro" id="IPR039844">
    <property type="entry name" value="URB1"/>
</dbReference>
<dbReference type="PANTHER" id="PTHR13500:SF0">
    <property type="entry name" value="NUCLEOLAR PRE-RIBOSOMAL-ASSOCIATED PROTEIN 1"/>
    <property type="match status" value="1"/>
</dbReference>
<feature type="domain" description="URB1 N-terminal" evidence="1">
    <location>
        <begin position="101"/>
        <end position="450"/>
    </location>
</feature>
<keyword evidence="5" id="KW-1185">Reference proteome</keyword>
<accession>A0A8H4W3M5</accession>
<evidence type="ECO:0000259" key="2">
    <source>
        <dbReference type="Pfam" id="PF16201"/>
    </source>
</evidence>
<evidence type="ECO:0000259" key="1">
    <source>
        <dbReference type="Pfam" id="PF11707"/>
    </source>
</evidence>
<dbReference type="GO" id="GO:0000466">
    <property type="term" value="P:maturation of 5.8S rRNA from tricistronic rRNA transcript (SSU-rRNA, 5.8S rRNA, LSU-rRNA)"/>
    <property type="evidence" value="ECO:0007669"/>
    <property type="project" value="TreeGrafter"/>
</dbReference>
<dbReference type="AlphaFoldDB" id="A0A8H4W3M5"/>
<proteinExistence type="predicted"/>
<dbReference type="OrthoDB" id="72892at2759"/>
<reference evidence="4 5" key="1">
    <citation type="submission" date="2020-03" db="EMBL/GenBank/DDBJ databases">
        <title>Draft Genome Sequence of Cudoniella acicularis.</title>
        <authorList>
            <person name="Buettner E."/>
            <person name="Kellner H."/>
        </authorList>
    </citation>
    <scope>NUCLEOTIDE SEQUENCE [LARGE SCALE GENOMIC DNA]</scope>
    <source>
        <strain evidence="4 5">DSM 108380</strain>
    </source>
</reference>
<evidence type="ECO:0000259" key="3">
    <source>
        <dbReference type="Pfam" id="PF26140"/>
    </source>
</evidence>
<gene>
    <name evidence="4" type="ORF">G7Y89_g7616</name>
</gene>
<dbReference type="Pfam" id="PF11707">
    <property type="entry name" value="Npa1"/>
    <property type="match status" value="1"/>
</dbReference>
<dbReference type="Pfam" id="PF16201">
    <property type="entry name" value="NopRA1"/>
    <property type="match status" value="1"/>
</dbReference>
<evidence type="ECO:0008006" key="6">
    <source>
        <dbReference type="Google" id="ProtNLM"/>
    </source>
</evidence>
<dbReference type="InterPro" id="IPR032436">
    <property type="entry name" value="URB1_C"/>
</dbReference>
<dbReference type="InterPro" id="IPR016024">
    <property type="entry name" value="ARM-type_fold"/>
</dbReference>
<feature type="domain" description="URB1 central HEAT repeat" evidence="3">
    <location>
        <begin position="639"/>
        <end position="838"/>
    </location>
</feature>
<protein>
    <recommendedName>
        <fullName evidence="6">Ribosome biogenesis protein Urb1</fullName>
    </recommendedName>
</protein>
<dbReference type="SUPFAM" id="SSF48371">
    <property type="entry name" value="ARM repeat"/>
    <property type="match status" value="2"/>
</dbReference>
<name>A0A8H4W3M5_9HELO</name>
<dbReference type="EMBL" id="JAAMPI010000541">
    <property type="protein sequence ID" value="KAF4630525.1"/>
    <property type="molecule type" value="Genomic_DNA"/>
</dbReference>
<dbReference type="Pfam" id="PF26140">
    <property type="entry name" value="HEAT_URB1"/>
    <property type="match status" value="1"/>
</dbReference>
<dbReference type="Proteomes" id="UP000566819">
    <property type="component" value="Unassembled WGS sequence"/>
</dbReference>
<dbReference type="GO" id="GO:0005730">
    <property type="term" value="C:nucleolus"/>
    <property type="evidence" value="ECO:0007669"/>
    <property type="project" value="TreeGrafter"/>
</dbReference>
<dbReference type="PANTHER" id="PTHR13500">
    <property type="entry name" value="NUCLEOLAR PRERIBOSOMAL-ASSOCIATED PROTEIN 1"/>
    <property type="match status" value="1"/>
</dbReference>
<dbReference type="GO" id="GO:0000463">
    <property type="term" value="P:maturation of LSU-rRNA from tricistronic rRNA transcript (SSU-rRNA, 5.8S rRNA, LSU-rRNA)"/>
    <property type="evidence" value="ECO:0007669"/>
    <property type="project" value="TreeGrafter"/>
</dbReference>
<organism evidence="4 5">
    <name type="scientific">Cudoniella acicularis</name>
    <dbReference type="NCBI Taxonomy" id="354080"/>
    <lineage>
        <taxon>Eukaryota</taxon>
        <taxon>Fungi</taxon>
        <taxon>Dikarya</taxon>
        <taxon>Ascomycota</taxon>
        <taxon>Pezizomycotina</taxon>
        <taxon>Leotiomycetes</taxon>
        <taxon>Helotiales</taxon>
        <taxon>Tricladiaceae</taxon>
        <taxon>Cudoniella</taxon>
    </lineage>
</organism>